<dbReference type="RefSeq" id="YP_008319591.2">
    <property type="nucleotide sequence ID" value="NC_021858.1"/>
</dbReference>
<organism evidence="2 3">
    <name type="scientific">Pandoravirus dulcis</name>
    <dbReference type="NCBI Taxonomy" id="1349409"/>
    <lineage>
        <taxon>Viruses</taxon>
        <taxon>Pandoravirus</taxon>
    </lineage>
</organism>
<gene>
    <name evidence="2" type="ORF">pdul_cds_745</name>
</gene>
<name>S4VRK8_9VIRU</name>
<proteinExistence type="predicted"/>
<dbReference type="GeneID" id="16513016"/>
<evidence type="ECO:0000313" key="3">
    <source>
        <dbReference type="Proteomes" id="UP000201566"/>
    </source>
</evidence>
<dbReference type="Proteomes" id="UP000201566">
    <property type="component" value="Segment"/>
</dbReference>
<evidence type="ECO:0000313" key="2">
    <source>
        <dbReference type="EMBL" id="AGO82922.2"/>
    </source>
</evidence>
<reference evidence="2 3" key="1">
    <citation type="journal article" date="2013" name="Science">
        <title>Pandoraviruses: amoeba viruses with genomes up to 2.5 Mb reaching that of parasitic eukaryotes.</title>
        <authorList>
            <person name="Philippe N."/>
            <person name="Legendre M."/>
            <person name="Doutre G."/>
            <person name="Coute Y."/>
            <person name="Poirot O."/>
            <person name="Lescot M."/>
            <person name="Arslan D."/>
            <person name="Seltzer V."/>
            <person name="Bertaux L."/>
            <person name="Bruley C."/>
            <person name="Garin J."/>
            <person name="Claverie J.M."/>
            <person name="Abergel C."/>
        </authorList>
    </citation>
    <scope>NUCLEOTIDE SEQUENCE [LARGE SCALE GENOMIC DNA]</scope>
    <source>
        <strain evidence="2">Melbourne</strain>
    </source>
</reference>
<protein>
    <submittedName>
        <fullName evidence="2">Uncharacterized protein</fullName>
    </submittedName>
</protein>
<accession>S4VRK8</accession>
<evidence type="ECO:0000256" key="1">
    <source>
        <dbReference type="SAM" id="MobiDB-lite"/>
    </source>
</evidence>
<sequence>MPTNQKSILWPYEKEKDTRTKTKHTCRRDNSATGTRDAAKVGDSAIARLKGKKKQHSAHAAGPPKRTRHDPIRMGATTSTITVAGTNGVAISGTASVTQSTTMARDASSTVHFGNISVTGRGGTVTVRRDGASSSVSDTVSTTCAETDIVYTGPLAARVTVENAGGECRLTQVVDGDERTVATIAPDTTLSISPRGRALGVALVTPSNWDEVSSIVVVVAVLSVVSFFVYK</sequence>
<dbReference type="KEGG" id="vg:16513016"/>
<feature type="region of interest" description="Disordered" evidence="1">
    <location>
        <begin position="1"/>
        <end position="72"/>
    </location>
</feature>
<dbReference type="EMBL" id="KC977570">
    <property type="protein sequence ID" value="AGO82922.2"/>
    <property type="molecule type" value="Genomic_DNA"/>
</dbReference>